<reference evidence="1 2" key="1">
    <citation type="submission" date="2022-03" db="EMBL/GenBank/DDBJ databases">
        <authorList>
            <person name="Nunn A."/>
            <person name="Chopra R."/>
            <person name="Nunn A."/>
            <person name="Contreras Garrido A."/>
        </authorList>
    </citation>
    <scope>NUCLEOTIDE SEQUENCE [LARGE SCALE GENOMIC DNA]</scope>
</reference>
<name>A0AAU9STH8_THLAR</name>
<sequence>MIIEMISGERNKNFETEGLPAFAWAWRRWVEGEPEKNAATIPTINSAIVGLARDGTLTIPKPREAAFVTLPLSVKPTDRYFNKSKDKDSAVSVDEVSITLLIPRCIFHFICP</sequence>
<organism evidence="1 2">
    <name type="scientific">Thlaspi arvense</name>
    <name type="common">Field penny-cress</name>
    <dbReference type="NCBI Taxonomy" id="13288"/>
    <lineage>
        <taxon>Eukaryota</taxon>
        <taxon>Viridiplantae</taxon>
        <taxon>Streptophyta</taxon>
        <taxon>Embryophyta</taxon>
        <taxon>Tracheophyta</taxon>
        <taxon>Spermatophyta</taxon>
        <taxon>Magnoliopsida</taxon>
        <taxon>eudicotyledons</taxon>
        <taxon>Gunneridae</taxon>
        <taxon>Pentapetalae</taxon>
        <taxon>rosids</taxon>
        <taxon>malvids</taxon>
        <taxon>Brassicales</taxon>
        <taxon>Brassicaceae</taxon>
        <taxon>Thlaspideae</taxon>
        <taxon>Thlaspi</taxon>
    </lineage>
</organism>
<dbReference type="EMBL" id="OU466862">
    <property type="protein sequence ID" value="CAH2071583.1"/>
    <property type="molecule type" value="Genomic_DNA"/>
</dbReference>
<protein>
    <submittedName>
        <fullName evidence="1">Uncharacterized protein</fullName>
    </submittedName>
</protein>
<dbReference type="Proteomes" id="UP000836841">
    <property type="component" value="Chromosome 6"/>
</dbReference>
<keyword evidence="2" id="KW-1185">Reference proteome</keyword>
<dbReference type="AlphaFoldDB" id="A0AAU9STH8"/>
<evidence type="ECO:0000313" key="2">
    <source>
        <dbReference type="Proteomes" id="UP000836841"/>
    </source>
</evidence>
<accession>A0AAU9STH8</accession>
<evidence type="ECO:0000313" key="1">
    <source>
        <dbReference type="EMBL" id="CAH2071583.1"/>
    </source>
</evidence>
<gene>
    <name evidence="1" type="ORF">TAV2_LOCUS20336</name>
</gene>
<proteinExistence type="predicted"/>